<reference evidence="2 3" key="1">
    <citation type="submission" date="2021-07" db="EMBL/GenBank/DDBJ databases">
        <title>A novel Jannaschia species isolated from marine dinoflagellate Ceratoperidinium margalefii.</title>
        <authorList>
            <person name="Jiang Y."/>
            <person name="Li Z."/>
        </authorList>
    </citation>
    <scope>NUCLEOTIDE SEQUENCE [LARGE SCALE GENOMIC DNA]</scope>
    <source>
        <strain evidence="2 3">J12C1-MA-4</strain>
    </source>
</reference>
<dbReference type="RefSeq" id="WP_219000645.1">
    <property type="nucleotide sequence ID" value="NZ_CP079194.1"/>
</dbReference>
<sequence>MIRFFSLAAGLAIAATGAQAQGFDGATFGLHTTSVEVEDLGDFTLLSLSGDVAYSFGALGVQAGLNRVSDAEADADFGTVADYTGIDLHLYHDARADLRLAVFASFDDFGDTESRALGAEALWTPGNFRLEGRVASFHEDPLDGWLYDFAAEAEIAPGLSPYLRLRRNIYDGDNGYYSRTEFGLSYRPVETLEIHGSLGSSTNDFGDGYSEAESTASIGLRLHFGGSGDGTDRLFRYTGFY</sequence>
<dbReference type="AlphaFoldDB" id="A0A8F6TUM4"/>
<feature type="chain" id="PRO_5034565748" description="Porin" evidence="1">
    <location>
        <begin position="21"/>
        <end position="241"/>
    </location>
</feature>
<keyword evidence="3" id="KW-1185">Reference proteome</keyword>
<evidence type="ECO:0008006" key="4">
    <source>
        <dbReference type="Google" id="ProtNLM"/>
    </source>
</evidence>
<evidence type="ECO:0000313" key="2">
    <source>
        <dbReference type="EMBL" id="QXT38449.1"/>
    </source>
</evidence>
<name>A0A8F6TUM4_9RHOB</name>
<dbReference type="Proteomes" id="UP000825009">
    <property type="component" value="Chromosome"/>
</dbReference>
<gene>
    <name evidence="2" type="ORF">KYE46_10875</name>
</gene>
<accession>A0A8F6TUM4</accession>
<dbReference type="KEGG" id="gce:KYE46_10875"/>
<evidence type="ECO:0000313" key="3">
    <source>
        <dbReference type="Proteomes" id="UP000825009"/>
    </source>
</evidence>
<protein>
    <recommendedName>
        <fullName evidence="4">Porin</fullName>
    </recommendedName>
</protein>
<organism evidence="2 3">
    <name type="scientific">Gymnodinialimonas ceratoperidinii</name>
    <dbReference type="NCBI Taxonomy" id="2856823"/>
    <lineage>
        <taxon>Bacteria</taxon>
        <taxon>Pseudomonadati</taxon>
        <taxon>Pseudomonadota</taxon>
        <taxon>Alphaproteobacteria</taxon>
        <taxon>Rhodobacterales</taxon>
        <taxon>Paracoccaceae</taxon>
        <taxon>Gymnodinialimonas</taxon>
    </lineage>
</organism>
<feature type="signal peptide" evidence="1">
    <location>
        <begin position="1"/>
        <end position="20"/>
    </location>
</feature>
<proteinExistence type="predicted"/>
<evidence type="ECO:0000256" key="1">
    <source>
        <dbReference type="SAM" id="SignalP"/>
    </source>
</evidence>
<keyword evidence="1" id="KW-0732">Signal</keyword>
<dbReference type="EMBL" id="CP079194">
    <property type="protein sequence ID" value="QXT38449.1"/>
    <property type="molecule type" value="Genomic_DNA"/>
</dbReference>